<feature type="region of interest" description="Disordered" evidence="1">
    <location>
        <begin position="153"/>
        <end position="179"/>
    </location>
</feature>
<dbReference type="InterPro" id="IPR055708">
    <property type="entry name" value="DUF7284"/>
</dbReference>
<reference evidence="3" key="1">
    <citation type="submission" date="2020-06" db="EMBL/GenBank/DDBJ databases">
        <title>Haloterrigena sp. nov., an extremely halophilic archaeon isolated from a saline sediment.</title>
        <authorList>
            <person name="Liu B.-B."/>
        </authorList>
    </citation>
    <scope>NUCLEOTIDE SEQUENCE</scope>
    <source>
        <strain evidence="3">SYSU A121-1</strain>
    </source>
</reference>
<dbReference type="AlphaFoldDB" id="A0A8J8GNF7"/>
<name>A0A8J8GNF7_9EURY</name>
<dbReference type="Pfam" id="PF23955">
    <property type="entry name" value="DUF7284"/>
    <property type="match status" value="1"/>
</dbReference>
<comment type="caution">
    <text evidence="3">The sequence shown here is derived from an EMBL/GenBank/DDBJ whole genome shotgun (WGS) entry which is preliminary data.</text>
</comment>
<protein>
    <submittedName>
        <fullName evidence="3">Uncharacterized protein</fullName>
    </submittedName>
</protein>
<evidence type="ECO:0000313" key="3">
    <source>
        <dbReference type="EMBL" id="NUB92956.1"/>
    </source>
</evidence>
<dbReference type="EMBL" id="JABURA010000001">
    <property type="protein sequence ID" value="NUB92956.1"/>
    <property type="molecule type" value="Genomic_DNA"/>
</dbReference>
<evidence type="ECO:0000256" key="1">
    <source>
        <dbReference type="SAM" id="MobiDB-lite"/>
    </source>
</evidence>
<accession>A0A8J8GNF7</accession>
<dbReference type="Proteomes" id="UP000728647">
    <property type="component" value="Unassembled WGS sequence"/>
</dbReference>
<feature type="compositionally biased region" description="Low complexity" evidence="1">
    <location>
        <begin position="163"/>
        <end position="178"/>
    </location>
</feature>
<keyword evidence="2" id="KW-1133">Transmembrane helix</keyword>
<evidence type="ECO:0000313" key="4">
    <source>
        <dbReference type="Proteomes" id="UP000728647"/>
    </source>
</evidence>
<sequence length="320" mass="34317">MGPVRSDRAVSTVLDVAFALLLVSASVLLLGLYLTTTDGSLEETRADRTAETLSGSTVAVSYDLESIAESDRYEEPETVDDYERTTYGSATGVLAEAAVANATIGDGRLIRYADSFADSVAASVEERFTGSNRNVHVVASWRPYEDASIRGEVTAGQRPPPTADTTAATTTASSGTPALNSSELATAYADEEDIDALAEPIARSIVRGYFPPERTQLTLERRGLDRAVTTTHYLELADRLDPDHDLERDAGPLRRSDARADDANEVLIAGLTELIADDLESGPIGDELDAIGGDEAELDAFFEETIAPSDVDITTYTWKE</sequence>
<evidence type="ECO:0000256" key="2">
    <source>
        <dbReference type="SAM" id="Phobius"/>
    </source>
</evidence>
<feature type="transmembrane region" description="Helical" evidence="2">
    <location>
        <begin position="12"/>
        <end position="34"/>
    </location>
</feature>
<keyword evidence="2" id="KW-0472">Membrane</keyword>
<gene>
    <name evidence="3" type="ORF">HT576_18275</name>
</gene>
<keyword evidence="2" id="KW-0812">Transmembrane</keyword>
<organism evidence="3 4">
    <name type="scientific">Haloterrigena gelatinilytica</name>
    <dbReference type="NCBI Taxonomy" id="2741724"/>
    <lineage>
        <taxon>Archaea</taxon>
        <taxon>Methanobacteriati</taxon>
        <taxon>Methanobacteriota</taxon>
        <taxon>Stenosarchaea group</taxon>
        <taxon>Halobacteria</taxon>
        <taxon>Halobacteriales</taxon>
        <taxon>Natrialbaceae</taxon>
        <taxon>Haloterrigena</taxon>
    </lineage>
</organism>
<proteinExistence type="predicted"/>